<dbReference type="SUPFAM" id="SSF53474">
    <property type="entry name" value="alpha/beta-Hydrolases"/>
    <property type="match status" value="1"/>
</dbReference>
<dbReference type="PANTHER" id="PTHR45856">
    <property type="entry name" value="ALPHA/BETA-HYDROLASES SUPERFAMILY PROTEIN"/>
    <property type="match status" value="1"/>
</dbReference>
<keyword evidence="8" id="KW-1185">Reference proteome</keyword>
<evidence type="ECO:0000256" key="5">
    <source>
        <dbReference type="SAM" id="MobiDB-lite"/>
    </source>
</evidence>
<evidence type="ECO:0000256" key="4">
    <source>
        <dbReference type="ARBA" id="ARBA00048461"/>
    </source>
</evidence>
<proteinExistence type="inferred from homology"/>
<sequence>MPSSLGNKINNHPISRDLYEDLVYYFKYATSAYNSVCPRPNGNTLVVEFSNPLTDVQGFVARDDNRREIVIALRGSASAMGMIIDSHLVLVPLESPGISVPSGTRVHSRFLQAWDSVAAEIILTVGKELVIHPEYSIVSTGHSLGGSLALLAAVSLRQKFKTTSVRTYSYGAPRTGNKVFSDYVNATFAEDAYRVVHGNDGVPTIISPQSGYHHHGIEYWQYGSPASEETTMKCDPQGEDPEGSASIPSQGINVAHMTYFGITVGTPFCL</sequence>
<name>A0A9P6CWR0_9AGAR</name>
<dbReference type="CDD" id="cd00519">
    <property type="entry name" value="Lipase_3"/>
    <property type="match status" value="1"/>
</dbReference>
<dbReference type="Pfam" id="PF01764">
    <property type="entry name" value="Lipase_3"/>
    <property type="match status" value="1"/>
</dbReference>
<dbReference type="EMBL" id="MU155156">
    <property type="protein sequence ID" value="KAF9483201.1"/>
    <property type="molecule type" value="Genomic_DNA"/>
</dbReference>
<evidence type="ECO:0000256" key="1">
    <source>
        <dbReference type="ARBA" id="ARBA00023157"/>
    </source>
</evidence>
<gene>
    <name evidence="7" type="ORF">BDN70DRAFT_874075</name>
</gene>
<comment type="similarity">
    <text evidence="2">Belongs to the AB hydrolase superfamily. Lipase family. Class 3 subfamily.</text>
</comment>
<accession>A0A9P6CWR0</accession>
<evidence type="ECO:0000259" key="6">
    <source>
        <dbReference type="Pfam" id="PF01764"/>
    </source>
</evidence>
<evidence type="ECO:0000256" key="2">
    <source>
        <dbReference type="ARBA" id="ARBA00043996"/>
    </source>
</evidence>
<comment type="catalytic activity">
    <reaction evidence="4">
        <text>a monoacylglycerol + H2O = glycerol + a fatty acid + H(+)</text>
        <dbReference type="Rhea" id="RHEA:15245"/>
        <dbReference type="ChEBI" id="CHEBI:15377"/>
        <dbReference type="ChEBI" id="CHEBI:15378"/>
        <dbReference type="ChEBI" id="CHEBI:17408"/>
        <dbReference type="ChEBI" id="CHEBI:17754"/>
        <dbReference type="ChEBI" id="CHEBI:28868"/>
    </reaction>
</comment>
<dbReference type="AlphaFoldDB" id="A0A9P6CWR0"/>
<dbReference type="InterPro" id="IPR029058">
    <property type="entry name" value="AB_hydrolase_fold"/>
</dbReference>
<evidence type="ECO:0000256" key="3">
    <source>
        <dbReference type="ARBA" id="ARBA00047591"/>
    </source>
</evidence>
<dbReference type="Gene3D" id="3.40.50.1820">
    <property type="entry name" value="alpha/beta hydrolase"/>
    <property type="match status" value="1"/>
</dbReference>
<organism evidence="7 8">
    <name type="scientific">Pholiota conissans</name>
    <dbReference type="NCBI Taxonomy" id="109636"/>
    <lineage>
        <taxon>Eukaryota</taxon>
        <taxon>Fungi</taxon>
        <taxon>Dikarya</taxon>
        <taxon>Basidiomycota</taxon>
        <taxon>Agaricomycotina</taxon>
        <taxon>Agaricomycetes</taxon>
        <taxon>Agaricomycetidae</taxon>
        <taxon>Agaricales</taxon>
        <taxon>Agaricineae</taxon>
        <taxon>Strophariaceae</taxon>
        <taxon>Pholiota</taxon>
    </lineage>
</organism>
<feature type="region of interest" description="Disordered" evidence="5">
    <location>
        <begin position="228"/>
        <end position="248"/>
    </location>
</feature>
<dbReference type="InterPro" id="IPR051218">
    <property type="entry name" value="Sec_MonoDiacylglyc_Lipase"/>
</dbReference>
<dbReference type="PANTHER" id="PTHR45856:SF11">
    <property type="entry name" value="FUNGAL LIPASE-LIKE DOMAIN-CONTAINING PROTEIN"/>
    <property type="match status" value="1"/>
</dbReference>
<evidence type="ECO:0000313" key="8">
    <source>
        <dbReference type="Proteomes" id="UP000807469"/>
    </source>
</evidence>
<protein>
    <submittedName>
        <fullName evidence="7">Alpha/beta-hydrolase</fullName>
    </submittedName>
</protein>
<comment type="catalytic activity">
    <reaction evidence="3">
        <text>a diacylglycerol + H2O = a monoacylglycerol + a fatty acid + H(+)</text>
        <dbReference type="Rhea" id="RHEA:32731"/>
        <dbReference type="ChEBI" id="CHEBI:15377"/>
        <dbReference type="ChEBI" id="CHEBI:15378"/>
        <dbReference type="ChEBI" id="CHEBI:17408"/>
        <dbReference type="ChEBI" id="CHEBI:18035"/>
        <dbReference type="ChEBI" id="CHEBI:28868"/>
    </reaction>
</comment>
<dbReference type="Proteomes" id="UP000807469">
    <property type="component" value="Unassembled WGS sequence"/>
</dbReference>
<evidence type="ECO:0000313" key="7">
    <source>
        <dbReference type="EMBL" id="KAF9483201.1"/>
    </source>
</evidence>
<feature type="domain" description="Fungal lipase-type" evidence="6">
    <location>
        <begin position="70"/>
        <end position="206"/>
    </location>
</feature>
<comment type="caution">
    <text evidence="7">The sequence shown here is derived from an EMBL/GenBank/DDBJ whole genome shotgun (WGS) entry which is preliminary data.</text>
</comment>
<dbReference type="GO" id="GO:0006629">
    <property type="term" value="P:lipid metabolic process"/>
    <property type="evidence" value="ECO:0007669"/>
    <property type="project" value="InterPro"/>
</dbReference>
<keyword evidence="1" id="KW-1015">Disulfide bond</keyword>
<reference evidence="7" key="1">
    <citation type="submission" date="2020-11" db="EMBL/GenBank/DDBJ databases">
        <authorList>
            <consortium name="DOE Joint Genome Institute"/>
            <person name="Ahrendt S."/>
            <person name="Riley R."/>
            <person name="Andreopoulos W."/>
            <person name="Labutti K."/>
            <person name="Pangilinan J."/>
            <person name="Ruiz-Duenas F.J."/>
            <person name="Barrasa J.M."/>
            <person name="Sanchez-Garcia M."/>
            <person name="Camarero S."/>
            <person name="Miyauchi S."/>
            <person name="Serrano A."/>
            <person name="Linde D."/>
            <person name="Babiker R."/>
            <person name="Drula E."/>
            <person name="Ayuso-Fernandez I."/>
            <person name="Pacheco R."/>
            <person name="Padilla G."/>
            <person name="Ferreira P."/>
            <person name="Barriuso J."/>
            <person name="Kellner H."/>
            <person name="Castanera R."/>
            <person name="Alfaro M."/>
            <person name="Ramirez L."/>
            <person name="Pisabarro A.G."/>
            <person name="Kuo A."/>
            <person name="Tritt A."/>
            <person name="Lipzen A."/>
            <person name="He G."/>
            <person name="Yan M."/>
            <person name="Ng V."/>
            <person name="Cullen D."/>
            <person name="Martin F."/>
            <person name="Rosso M.-N."/>
            <person name="Henrissat B."/>
            <person name="Hibbett D."/>
            <person name="Martinez A.T."/>
            <person name="Grigoriev I.V."/>
        </authorList>
    </citation>
    <scope>NUCLEOTIDE SEQUENCE</scope>
    <source>
        <strain evidence="7">CIRM-BRFM 674</strain>
    </source>
</reference>
<dbReference type="InterPro" id="IPR002921">
    <property type="entry name" value="Fungal_lipase-type"/>
</dbReference>
<dbReference type="OrthoDB" id="438440at2759"/>